<accession>A0A0B7H696</accession>
<comment type="similarity">
    <text evidence="1">Belongs to the DprA/Smf family.</text>
</comment>
<evidence type="ECO:0000259" key="2">
    <source>
        <dbReference type="Pfam" id="PF02481"/>
    </source>
</evidence>
<name>A0A0B7H696_9FLAO</name>
<dbReference type="InterPro" id="IPR057666">
    <property type="entry name" value="DrpA_SLOG"/>
</dbReference>
<dbReference type="SUPFAM" id="SSF47781">
    <property type="entry name" value="RuvA domain 2-like"/>
    <property type="match status" value="1"/>
</dbReference>
<dbReference type="PANTHER" id="PTHR43022:SF1">
    <property type="entry name" value="PROTEIN SMF"/>
    <property type="match status" value="1"/>
</dbReference>
<proteinExistence type="inferred from homology"/>
<dbReference type="AlphaFoldDB" id="A0A0B7H696"/>
<dbReference type="Pfam" id="PF02481">
    <property type="entry name" value="DNA_processg_A"/>
    <property type="match status" value="1"/>
</dbReference>
<keyword evidence="4" id="KW-1185">Reference proteome</keyword>
<sequence>MLINSFITSQDIFWINIISDIFSFWEKMSDLLILQLTRFTIKMKEEELLYLIALKKTPLIGDITAKKLITHFKSAKNIFSQKKSTFENIDGIGEKISRNLLKSEYLHEAETELNLAQKNNIKICCFTDDDYPDLLKQCVDGPIFFYQRGNIDLKNKRILSIVGTRNITPYGKAFCEKLIEDLAPLDVVIVSGFAYGVDITAHKAAIDQNLQTIACLAHGLNMVYPQVHSKYCEAIEEYGGFITDFGFQCKFDRKNFLSRNRIIAGLSEATIVIESGAKGGSLVTADIAFSYNREVFAVPGRATDTYSVGCNDLIRVEKARILTSAKDLLYHLNWGPTSKPIQQLFIELSFEEEKIHNYLKNNGKQQLDIIAFECQIPVYQTSNLLFQLEMKNIIRPLPGKMFEVI</sequence>
<feature type="domain" description="Smf/DprA SLOG" evidence="2">
    <location>
        <begin position="123"/>
        <end position="332"/>
    </location>
</feature>
<evidence type="ECO:0000313" key="3">
    <source>
        <dbReference type="EMBL" id="CEN35131.1"/>
    </source>
</evidence>
<dbReference type="InterPro" id="IPR003488">
    <property type="entry name" value="DprA"/>
</dbReference>
<protein>
    <submittedName>
        <fullName evidence="3">DNA protecting protein DprA</fullName>
    </submittedName>
</protein>
<organism evidence="3 4">
    <name type="scientific">Capnocytophaga cynodegmi</name>
    <dbReference type="NCBI Taxonomy" id="28189"/>
    <lineage>
        <taxon>Bacteria</taxon>
        <taxon>Pseudomonadati</taxon>
        <taxon>Bacteroidota</taxon>
        <taxon>Flavobacteriia</taxon>
        <taxon>Flavobacteriales</taxon>
        <taxon>Flavobacteriaceae</taxon>
        <taxon>Capnocytophaga</taxon>
    </lineage>
</organism>
<dbReference type="EMBL" id="CDOD01000018">
    <property type="protein sequence ID" value="CEN35131.1"/>
    <property type="molecule type" value="Genomic_DNA"/>
</dbReference>
<dbReference type="GO" id="GO:0009294">
    <property type="term" value="P:DNA-mediated transformation"/>
    <property type="evidence" value="ECO:0007669"/>
    <property type="project" value="InterPro"/>
</dbReference>
<dbReference type="Proteomes" id="UP000038055">
    <property type="component" value="Unassembled WGS sequence"/>
</dbReference>
<dbReference type="STRING" id="28189.CCYN74_130038"/>
<dbReference type="SUPFAM" id="SSF102405">
    <property type="entry name" value="MCP/YpsA-like"/>
    <property type="match status" value="1"/>
</dbReference>
<reference evidence="4" key="1">
    <citation type="submission" date="2015-01" db="EMBL/GenBank/DDBJ databases">
        <authorList>
            <person name="MANFREDI Pablo"/>
        </authorList>
    </citation>
    <scope>NUCLEOTIDE SEQUENCE [LARGE SCALE GENOMIC DNA]</scope>
    <source>
        <strain evidence="4">Ccyn2B</strain>
    </source>
</reference>
<dbReference type="NCBIfam" id="TIGR00732">
    <property type="entry name" value="dprA"/>
    <property type="match status" value="1"/>
</dbReference>
<dbReference type="eggNOG" id="COG0758">
    <property type="taxonomic scope" value="Bacteria"/>
</dbReference>
<gene>
    <name evidence="3" type="primary">dprA</name>
    <name evidence="3" type="ORF">CCYN2B_250036</name>
</gene>
<dbReference type="Gene3D" id="3.40.50.450">
    <property type="match status" value="1"/>
</dbReference>
<dbReference type="PANTHER" id="PTHR43022">
    <property type="entry name" value="PROTEIN SMF"/>
    <property type="match status" value="1"/>
</dbReference>
<dbReference type="InterPro" id="IPR010994">
    <property type="entry name" value="RuvA_2-like"/>
</dbReference>
<evidence type="ECO:0000313" key="4">
    <source>
        <dbReference type="Proteomes" id="UP000038055"/>
    </source>
</evidence>
<evidence type="ECO:0000256" key="1">
    <source>
        <dbReference type="ARBA" id="ARBA00006525"/>
    </source>
</evidence>